<proteinExistence type="predicted"/>
<evidence type="ECO:0000313" key="2">
    <source>
        <dbReference type="Proteomes" id="UP000236161"/>
    </source>
</evidence>
<organism evidence="1 2">
    <name type="scientific">Apostasia shenzhenica</name>
    <dbReference type="NCBI Taxonomy" id="1088818"/>
    <lineage>
        <taxon>Eukaryota</taxon>
        <taxon>Viridiplantae</taxon>
        <taxon>Streptophyta</taxon>
        <taxon>Embryophyta</taxon>
        <taxon>Tracheophyta</taxon>
        <taxon>Spermatophyta</taxon>
        <taxon>Magnoliopsida</taxon>
        <taxon>Liliopsida</taxon>
        <taxon>Asparagales</taxon>
        <taxon>Orchidaceae</taxon>
        <taxon>Apostasioideae</taxon>
        <taxon>Apostasia</taxon>
    </lineage>
</organism>
<evidence type="ECO:0000313" key="1">
    <source>
        <dbReference type="EMBL" id="PKA55100.1"/>
    </source>
</evidence>
<dbReference type="AlphaFoldDB" id="A0A2I0AHT3"/>
<keyword evidence="2" id="KW-1185">Reference proteome</keyword>
<accession>A0A2I0AHT3</accession>
<sequence length="199" mass="22460">MARRLDTGFFPGKSCLMGCCSNSAYFHHIQGAKIPDYSQTIAYDDYSVSLPYSEPPSQATASAKLDPCSAEIAKSRRRPLTCRPSSTLRRWISPRLPLPHTSSHESPLPDNDRVQRRHFKREVLVRLIGCTLVANSNLVLSGITQVLDESLRSYIDRFFTPTTQVDGIHLAFLYAFHRGLKKDSGFVKAFQLNKSCYFL</sequence>
<dbReference type="Proteomes" id="UP000236161">
    <property type="component" value="Unassembled WGS sequence"/>
</dbReference>
<reference evidence="1 2" key="1">
    <citation type="journal article" date="2017" name="Nature">
        <title>The Apostasia genome and the evolution of orchids.</title>
        <authorList>
            <person name="Zhang G.Q."/>
            <person name="Liu K.W."/>
            <person name="Li Z."/>
            <person name="Lohaus R."/>
            <person name="Hsiao Y.Y."/>
            <person name="Niu S.C."/>
            <person name="Wang J.Y."/>
            <person name="Lin Y.C."/>
            <person name="Xu Q."/>
            <person name="Chen L.J."/>
            <person name="Yoshida K."/>
            <person name="Fujiwara S."/>
            <person name="Wang Z.W."/>
            <person name="Zhang Y.Q."/>
            <person name="Mitsuda N."/>
            <person name="Wang M."/>
            <person name="Liu G.H."/>
            <person name="Pecoraro L."/>
            <person name="Huang H.X."/>
            <person name="Xiao X.J."/>
            <person name="Lin M."/>
            <person name="Wu X.Y."/>
            <person name="Wu W.L."/>
            <person name="Chen Y.Y."/>
            <person name="Chang S.B."/>
            <person name="Sakamoto S."/>
            <person name="Ohme-Takagi M."/>
            <person name="Yagi M."/>
            <person name="Zeng S.J."/>
            <person name="Shen C.Y."/>
            <person name="Yeh C.M."/>
            <person name="Luo Y.B."/>
            <person name="Tsai W.C."/>
            <person name="Van de Peer Y."/>
            <person name="Liu Z.J."/>
        </authorList>
    </citation>
    <scope>NUCLEOTIDE SEQUENCE [LARGE SCALE GENOMIC DNA]</scope>
    <source>
        <strain evidence="2">cv. Shenzhen</strain>
        <tissue evidence="1">Stem</tissue>
    </source>
</reference>
<gene>
    <name evidence="1" type="ORF">AXF42_Ash003737</name>
</gene>
<name>A0A2I0AHT3_9ASPA</name>
<protein>
    <submittedName>
        <fullName evidence="1">Uncharacterized protein</fullName>
    </submittedName>
</protein>
<dbReference type="EMBL" id="KZ451980">
    <property type="protein sequence ID" value="PKA55100.1"/>
    <property type="molecule type" value="Genomic_DNA"/>
</dbReference>